<dbReference type="Proteomes" id="UP001472677">
    <property type="component" value="Unassembled WGS sequence"/>
</dbReference>
<sequence>MTGAFQAAVAGANVRAPTLVVATNPELPLEHLHSLGGVELGGLEPREAEEWLASTEHILDQMECTDARRSILERSTRMLGRESLWGWFRDIDESLGGSRQVLVDTGKRVAESRLPGSVIRSFKMGISGQSAYMVILAMVLVFNPMLGLVLECHYVSSVMGVTLEGVGRRLELVWLVFQRIIGSENVLRLLERQRCRLSLVLLMLEAEAEPENGGVTSVYAQCEARNAIDVIILDVGVLVTSSLGETITFRRLYRRCHLVVQGYVFALDLMKLPFHGFDVILGVDWLIEHRAVVDFESKRIPLKLANDCIVVVVGENTKFLSSVISTIVYCSLSHSAEGVEVVEDTTSGVVGSWFHSAERFIVGIDDLFDQFHGARVFLKIDLRSGYYQLKVKESDVLKMAFRTRIVSIAALLTKFLQKKVLFVWTESQHHSFEKLKEVLMHAPVFIQPELGKKFVVYSDALYVGLGCVLMQDEKVVAYASRQRRWVEFLKDYDLAIEYHPGRANVMANVLSCKEFVDLRATFAKLSIMHVEDIVEGRPSDFHFDDGGVICFKVQIVIPEDVELRQTILTEAHSSSFAMYPGSTKMCRDLKGVYYWVGLKKDVQSLFLVVWCVIE</sequence>
<dbReference type="Gene3D" id="2.40.70.10">
    <property type="entry name" value="Acid Proteases"/>
    <property type="match status" value="1"/>
</dbReference>
<accession>A0ABR2D6H3</accession>
<dbReference type="PANTHER" id="PTHR37984">
    <property type="entry name" value="PROTEIN CBG26694"/>
    <property type="match status" value="1"/>
</dbReference>
<evidence type="ECO:0000256" key="3">
    <source>
        <dbReference type="ARBA" id="ARBA00022722"/>
    </source>
</evidence>
<dbReference type="PANTHER" id="PTHR37984:SF5">
    <property type="entry name" value="PROTEIN NYNRIN-LIKE"/>
    <property type="match status" value="1"/>
</dbReference>
<evidence type="ECO:0000313" key="9">
    <source>
        <dbReference type="Proteomes" id="UP001472677"/>
    </source>
</evidence>
<evidence type="ECO:0000313" key="8">
    <source>
        <dbReference type="EMBL" id="KAK8530925.1"/>
    </source>
</evidence>
<dbReference type="InterPro" id="IPR041577">
    <property type="entry name" value="RT_RNaseH_2"/>
</dbReference>
<dbReference type="SUPFAM" id="SSF56672">
    <property type="entry name" value="DNA/RNA polymerases"/>
    <property type="match status" value="1"/>
</dbReference>
<dbReference type="Pfam" id="PF17919">
    <property type="entry name" value="RT_RNaseH_2"/>
    <property type="match status" value="1"/>
</dbReference>
<keyword evidence="3" id="KW-0540">Nuclease</keyword>
<dbReference type="Pfam" id="PF08284">
    <property type="entry name" value="RVP_2"/>
    <property type="match status" value="1"/>
</dbReference>
<dbReference type="Gene3D" id="3.10.10.10">
    <property type="entry name" value="HIV Type 1 Reverse Transcriptase, subunit A, domain 1"/>
    <property type="match status" value="1"/>
</dbReference>
<keyword evidence="4" id="KW-0378">Hydrolase</keyword>
<dbReference type="InterPro" id="IPR043128">
    <property type="entry name" value="Rev_trsase/Diguanyl_cyclase"/>
</dbReference>
<feature type="domain" description="Reverse transcriptase/retrotransposon-derived protein RNase H-like" evidence="6">
    <location>
        <begin position="424"/>
        <end position="482"/>
    </location>
</feature>
<evidence type="ECO:0000256" key="4">
    <source>
        <dbReference type="ARBA" id="ARBA00022759"/>
    </source>
</evidence>
<evidence type="ECO:0000256" key="2">
    <source>
        <dbReference type="ARBA" id="ARBA00022695"/>
    </source>
</evidence>
<keyword evidence="5" id="KW-0511">Multifunctional enzyme</keyword>
<keyword evidence="9" id="KW-1185">Reference proteome</keyword>
<evidence type="ECO:0000256" key="1">
    <source>
        <dbReference type="ARBA" id="ARBA00022679"/>
    </source>
</evidence>
<evidence type="ECO:0000259" key="7">
    <source>
        <dbReference type="Pfam" id="PF17921"/>
    </source>
</evidence>
<evidence type="ECO:0000256" key="5">
    <source>
        <dbReference type="ARBA" id="ARBA00023268"/>
    </source>
</evidence>
<proteinExistence type="predicted"/>
<dbReference type="EMBL" id="JBBPBM010000035">
    <property type="protein sequence ID" value="KAK8530925.1"/>
    <property type="molecule type" value="Genomic_DNA"/>
</dbReference>
<dbReference type="Gene3D" id="3.30.70.270">
    <property type="match status" value="1"/>
</dbReference>
<evidence type="ECO:0008006" key="10">
    <source>
        <dbReference type="Google" id="ProtNLM"/>
    </source>
</evidence>
<keyword evidence="2" id="KW-0548">Nucleotidyltransferase</keyword>
<evidence type="ECO:0000259" key="6">
    <source>
        <dbReference type="Pfam" id="PF17919"/>
    </source>
</evidence>
<keyword evidence="1" id="KW-0808">Transferase</keyword>
<organism evidence="8 9">
    <name type="scientific">Hibiscus sabdariffa</name>
    <name type="common">roselle</name>
    <dbReference type="NCBI Taxonomy" id="183260"/>
    <lineage>
        <taxon>Eukaryota</taxon>
        <taxon>Viridiplantae</taxon>
        <taxon>Streptophyta</taxon>
        <taxon>Embryophyta</taxon>
        <taxon>Tracheophyta</taxon>
        <taxon>Spermatophyta</taxon>
        <taxon>Magnoliopsida</taxon>
        <taxon>eudicotyledons</taxon>
        <taxon>Gunneridae</taxon>
        <taxon>Pentapetalae</taxon>
        <taxon>rosids</taxon>
        <taxon>malvids</taxon>
        <taxon>Malvales</taxon>
        <taxon>Malvaceae</taxon>
        <taxon>Malvoideae</taxon>
        <taxon>Hibiscus</taxon>
    </lineage>
</organism>
<comment type="caution">
    <text evidence="8">The sequence shown here is derived from an EMBL/GenBank/DDBJ whole genome shotgun (WGS) entry which is preliminary data.</text>
</comment>
<dbReference type="InterPro" id="IPR021109">
    <property type="entry name" value="Peptidase_aspartic_dom_sf"/>
</dbReference>
<reference evidence="8 9" key="1">
    <citation type="journal article" date="2024" name="G3 (Bethesda)">
        <title>Genome assembly of Hibiscus sabdariffa L. provides insights into metabolisms of medicinal natural products.</title>
        <authorList>
            <person name="Kim T."/>
        </authorList>
    </citation>
    <scope>NUCLEOTIDE SEQUENCE [LARGE SCALE GENOMIC DNA]</scope>
    <source>
        <strain evidence="8">TK-2024</strain>
        <tissue evidence="8">Old leaves</tissue>
    </source>
</reference>
<name>A0ABR2D6H3_9ROSI</name>
<dbReference type="InterPro" id="IPR050951">
    <property type="entry name" value="Retrovirus_Pol_polyprotein"/>
</dbReference>
<dbReference type="Pfam" id="PF17921">
    <property type="entry name" value="Integrase_H2C2"/>
    <property type="match status" value="1"/>
</dbReference>
<dbReference type="InterPro" id="IPR043502">
    <property type="entry name" value="DNA/RNA_pol_sf"/>
</dbReference>
<dbReference type="Gene3D" id="1.10.340.70">
    <property type="match status" value="1"/>
</dbReference>
<keyword evidence="4" id="KW-0255">Endonuclease</keyword>
<protein>
    <recommendedName>
        <fullName evidence="10">DNA/RNA polymerases superfamily protein</fullName>
    </recommendedName>
</protein>
<feature type="domain" description="Integrase zinc-binding" evidence="7">
    <location>
        <begin position="562"/>
        <end position="604"/>
    </location>
</feature>
<gene>
    <name evidence="8" type="ORF">V6N12_013422</name>
</gene>
<dbReference type="InterPro" id="IPR041588">
    <property type="entry name" value="Integrase_H2C2"/>
</dbReference>